<dbReference type="Gene3D" id="1.10.10.60">
    <property type="entry name" value="Homeodomain-like"/>
    <property type="match status" value="2"/>
</dbReference>
<evidence type="ECO:0000313" key="6">
    <source>
        <dbReference type="Proteomes" id="UP000036932"/>
    </source>
</evidence>
<evidence type="ECO:0000256" key="3">
    <source>
        <dbReference type="ARBA" id="ARBA00023163"/>
    </source>
</evidence>
<comment type="caution">
    <text evidence="5">The sequence shown here is derived from an EMBL/GenBank/DDBJ whole genome shotgun (WGS) entry which is preliminary data.</text>
</comment>
<protein>
    <submittedName>
        <fullName evidence="5">AraC family transcriptional regulator</fullName>
    </submittedName>
</protein>
<evidence type="ECO:0000313" key="5">
    <source>
        <dbReference type="EMBL" id="KOR87914.1"/>
    </source>
</evidence>
<dbReference type="EMBL" id="LIUT01000001">
    <property type="protein sequence ID" value="KOR87914.1"/>
    <property type="molecule type" value="Genomic_DNA"/>
</dbReference>
<gene>
    <name evidence="5" type="ORF">AM231_01350</name>
</gene>
<dbReference type="Proteomes" id="UP000036932">
    <property type="component" value="Unassembled WGS sequence"/>
</dbReference>
<name>A0A0M1P1G2_9BACL</name>
<dbReference type="PATRIC" id="fig|1705565.3.peg.2120"/>
<evidence type="ECO:0000256" key="1">
    <source>
        <dbReference type="ARBA" id="ARBA00023015"/>
    </source>
</evidence>
<dbReference type="SMART" id="SM00342">
    <property type="entry name" value="HTH_ARAC"/>
    <property type="match status" value="1"/>
</dbReference>
<dbReference type="InterPro" id="IPR018060">
    <property type="entry name" value="HTH_AraC"/>
</dbReference>
<organism evidence="5 6">
    <name type="scientific">Paenibacillus solani</name>
    <dbReference type="NCBI Taxonomy" id="1705565"/>
    <lineage>
        <taxon>Bacteria</taxon>
        <taxon>Bacillati</taxon>
        <taxon>Bacillota</taxon>
        <taxon>Bacilli</taxon>
        <taxon>Bacillales</taxon>
        <taxon>Paenibacillaceae</taxon>
        <taxon>Paenibacillus</taxon>
    </lineage>
</organism>
<evidence type="ECO:0000259" key="4">
    <source>
        <dbReference type="PROSITE" id="PS01124"/>
    </source>
</evidence>
<feature type="domain" description="HTH araC/xylS-type" evidence="4">
    <location>
        <begin position="156"/>
        <end position="254"/>
    </location>
</feature>
<dbReference type="RefSeq" id="WP_054400972.1">
    <property type="nucleotide sequence ID" value="NZ_LIUT01000001.1"/>
</dbReference>
<dbReference type="InterPro" id="IPR009057">
    <property type="entry name" value="Homeodomain-like_sf"/>
</dbReference>
<dbReference type="InterPro" id="IPR037923">
    <property type="entry name" value="HTH-like"/>
</dbReference>
<dbReference type="SUPFAM" id="SSF51215">
    <property type="entry name" value="Regulatory protein AraC"/>
    <property type="match status" value="1"/>
</dbReference>
<dbReference type="SUPFAM" id="SSF46689">
    <property type="entry name" value="Homeodomain-like"/>
    <property type="match status" value="2"/>
</dbReference>
<dbReference type="AlphaFoldDB" id="A0A0M1P1G2"/>
<dbReference type="GO" id="GO:0043565">
    <property type="term" value="F:sequence-specific DNA binding"/>
    <property type="evidence" value="ECO:0007669"/>
    <property type="project" value="InterPro"/>
</dbReference>
<keyword evidence="6" id="KW-1185">Reference proteome</keyword>
<dbReference type="Pfam" id="PF12833">
    <property type="entry name" value="HTH_18"/>
    <property type="match status" value="1"/>
</dbReference>
<dbReference type="GO" id="GO:0003700">
    <property type="term" value="F:DNA-binding transcription factor activity"/>
    <property type="evidence" value="ECO:0007669"/>
    <property type="project" value="InterPro"/>
</dbReference>
<dbReference type="PROSITE" id="PS01124">
    <property type="entry name" value="HTH_ARAC_FAMILY_2"/>
    <property type="match status" value="1"/>
</dbReference>
<proteinExistence type="predicted"/>
<dbReference type="OrthoDB" id="2644630at2"/>
<dbReference type="PANTHER" id="PTHR43280">
    <property type="entry name" value="ARAC-FAMILY TRANSCRIPTIONAL REGULATOR"/>
    <property type="match status" value="1"/>
</dbReference>
<reference evidence="6" key="1">
    <citation type="submission" date="2015-08" db="EMBL/GenBank/DDBJ databases">
        <title>Genome sequencing project for genomic taxonomy and phylogenomics of Bacillus-like bacteria.</title>
        <authorList>
            <person name="Liu B."/>
            <person name="Wang J."/>
            <person name="Zhu Y."/>
            <person name="Liu G."/>
            <person name="Chen Q."/>
            <person name="Chen Z."/>
            <person name="Lan J."/>
            <person name="Che J."/>
            <person name="Ge C."/>
            <person name="Shi H."/>
            <person name="Pan Z."/>
            <person name="Liu X."/>
        </authorList>
    </citation>
    <scope>NUCLEOTIDE SEQUENCE [LARGE SCALE GENOMIC DNA]</scope>
    <source>
        <strain evidence="6">FJAT-22460</strain>
    </source>
</reference>
<dbReference type="PANTHER" id="PTHR43280:SF10">
    <property type="entry name" value="REGULATORY PROTEIN POCR"/>
    <property type="match status" value="1"/>
</dbReference>
<keyword evidence="2" id="KW-0238">DNA-binding</keyword>
<accession>A0A0M1P1G2</accession>
<sequence>MATLTGVQQISGVDWYETAGAEKKAWRLSLVTYGKCVYWVNGDKQIMEKGELLLIPAGVSYYGKSIPTLTHTQVVIEWSEEAEAGLSVIDREEVVKHKPGCYELIQERLKIMQQQWQERPSYYVKMIEALLTEVLIYISRELDRGRIAPDKHLHVERMKSYIDRHYREKITKEELGDAVGITPNYAAALFKSVTGQTISQYVHAQRMKRAAYLLTESQLTIQEIATFLGYQDISYFYRVYKRITGSAPSDLLHERPRTV</sequence>
<evidence type="ECO:0000256" key="2">
    <source>
        <dbReference type="ARBA" id="ARBA00023125"/>
    </source>
</evidence>
<keyword evidence="1" id="KW-0805">Transcription regulation</keyword>
<keyword evidence="3" id="KW-0804">Transcription</keyword>